<evidence type="ECO:0000256" key="6">
    <source>
        <dbReference type="ARBA" id="ARBA00023136"/>
    </source>
</evidence>
<sequence>MTLASSRSRGSKKNGFRNLRSTQEVRKMTSASSRSGGKSSKKNSYQSTTQEVQSLLTQNTYFGFVRYYHLSSSFLSVVYFLFSFSPMVFSLLSQTQTQTMNSLSKNLTGRIPWTGSDPCAWKGVSCDRANSSVVGISLSGYSLNSSDFLPLVCKIETLETLDVSKNHLSSIHDGFITECGKIKGLKLLNFSNNNLGILPTFHGFDALESLDMSFNAMRGNIVLEIDELVSLKILNLTFNRFSGSLPTKLGKSMVLEHLLLSNNRFEGKIPDELFSYENLTWIDLKNNILSHSIPTNIGKLSKLETLILSTNNLTGEIPTSLANITKLSRFAANQNNFTGSIPSGITKYLTSLDLSYNALSGAIPEDFLSPQQLQVVDLTNNTLNGSLPRKVSPNLFRLRFGSNQLSGNIPSDAFVELHNLTYLELDNNILMGSIPAELSSCKSLTLLNLAQNRLSGVLPQQLGSLTNLYVLKLQLNNLSGAIPTQIGQLSKLLTLNLSRNSLSGPIPPDIANLSTLNFLYLQGNKLNGSIPTSIGMLNDLLELQLGENHLGGVIPSMPLSLQVSLNLSSNNFSGSIPTSFSRLRSLEILDLSNNSFSGGIPDYLTGMPALTRLILSNNPLSGAIPNFSHHIYVEYFGTNLKNNTAQKNPTANTGPRGAKNGIGIGVAILIAIVAAIFLVGFVTLLVLSVSRHYYRVNDEHSQSSEVRQHPQVMQSNLLTPNGIHRSNIDFSKAMEAVAETSNVTLKTRFSTYYKAVMPSGSIYYVKKLNWFDKVFQVGSHDKFVKELEVLAKLNNSNVMTPLAYVLSTDTAYILYEFISNGSLFNVLHGSMDLTLDWASRYSIAVGVAQGLSFLHGFASSPILLLDLSSKSIMLKSLKEPLVGDIEHYKVIDPSKSTGNFSAVAGSVGYIPPGKPAVTEGTELVKWVMRNSTNQDYILDFNVSRTSQAVRNQMLAILEIARVCVGTSPESRPKMKSVLRMLLNAR</sequence>
<feature type="transmembrane region" description="Helical" evidence="9">
    <location>
        <begin position="662"/>
        <end position="687"/>
    </location>
</feature>
<feature type="region of interest" description="Disordered" evidence="8">
    <location>
        <begin position="1"/>
        <end position="45"/>
    </location>
</feature>
<dbReference type="PRINTS" id="PR00019">
    <property type="entry name" value="LEURICHRPT"/>
</dbReference>
<dbReference type="InterPro" id="IPR020635">
    <property type="entry name" value="Tyr_kinase_cat_dom"/>
</dbReference>
<evidence type="ECO:0000256" key="4">
    <source>
        <dbReference type="ARBA" id="ARBA00022737"/>
    </source>
</evidence>
<feature type="transmembrane region" description="Helical" evidence="9">
    <location>
        <begin position="74"/>
        <end position="92"/>
    </location>
</feature>
<evidence type="ECO:0000313" key="11">
    <source>
        <dbReference type="EMBL" id="WVZ14488.1"/>
    </source>
</evidence>
<dbReference type="SUPFAM" id="SSF52047">
    <property type="entry name" value="RNI-like"/>
    <property type="match status" value="1"/>
</dbReference>
<dbReference type="SUPFAM" id="SSF52058">
    <property type="entry name" value="L domain-like"/>
    <property type="match status" value="1"/>
</dbReference>
<dbReference type="InterPro" id="IPR011009">
    <property type="entry name" value="Kinase-like_dom_sf"/>
</dbReference>
<reference evidence="11 12" key="1">
    <citation type="journal article" date="2023" name="Life. Sci Alliance">
        <title>Evolutionary insights into 3D genome organization and epigenetic landscape of Vigna mungo.</title>
        <authorList>
            <person name="Junaid A."/>
            <person name="Singh B."/>
            <person name="Bhatia S."/>
        </authorList>
    </citation>
    <scope>NUCLEOTIDE SEQUENCE [LARGE SCALE GENOMIC DNA]</scope>
    <source>
        <strain evidence="11">Urdbean</strain>
    </source>
</reference>
<dbReference type="InterPro" id="IPR013210">
    <property type="entry name" value="LRR_N_plant-typ"/>
</dbReference>
<evidence type="ECO:0000313" key="12">
    <source>
        <dbReference type="Proteomes" id="UP001374535"/>
    </source>
</evidence>
<dbReference type="Pfam" id="PF13855">
    <property type="entry name" value="LRR_8"/>
    <property type="match status" value="3"/>
</dbReference>
<evidence type="ECO:0000256" key="8">
    <source>
        <dbReference type="SAM" id="MobiDB-lite"/>
    </source>
</evidence>
<dbReference type="SMART" id="SM00369">
    <property type="entry name" value="LRR_TYP"/>
    <property type="match status" value="8"/>
</dbReference>
<dbReference type="InterPro" id="IPR032675">
    <property type="entry name" value="LRR_dom_sf"/>
</dbReference>
<dbReference type="FunFam" id="3.80.10.10:FF:000512">
    <property type="entry name" value="Leucine-rich repeat receptor-like serine/threonine-protein kinase BAM3"/>
    <property type="match status" value="1"/>
</dbReference>
<dbReference type="AlphaFoldDB" id="A0AAQ3NS81"/>
<dbReference type="SUPFAM" id="SSF56112">
    <property type="entry name" value="Protein kinase-like (PK-like)"/>
    <property type="match status" value="1"/>
</dbReference>
<dbReference type="SMART" id="SM00219">
    <property type="entry name" value="TyrKc"/>
    <property type="match status" value="1"/>
</dbReference>
<comment type="subcellular location">
    <subcellularLocation>
        <location evidence="1">Membrane</location>
        <topology evidence="1">Single-pass membrane protein</topology>
    </subcellularLocation>
</comment>
<dbReference type="GO" id="GO:0005524">
    <property type="term" value="F:ATP binding"/>
    <property type="evidence" value="ECO:0007669"/>
    <property type="project" value="InterPro"/>
</dbReference>
<protein>
    <recommendedName>
        <fullName evidence="10">Protein kinase domain-containing protein</fullName>
    </recommendedName>
</protein>
<dbReference type="GO" id="GO:0033612">
    <property type="term" value="F:receptor serine/threonine kinase binding"/>
    <property type="evidence" value="ECO:0007669"/>
    <property type="project" value="TreeGrafter"/>
</dbReference>
<dbReference type="Gene3D" id="3.80.10.10">
    <property type="entry name" value="Ribonuclease Inhibitor"/>
    <property type="match status" value="4"/>
</dbReference>
<dbReference type="Pfam" id="PF08263">
    <property type="entry name" value="LRRNT_2"/>
    <property type="match status" value="1"/>
</dbReference>
<dbReference type="FunFam" id="3.30.200.20:FF:000454">
    <property type="entry name" value="Leucine-rich repeat receptor-like tyrosine-protein kinase PXC3"/>
    <property type="match status" value="1"/>
</dbReference>
<evidence type="ECO:0000256" key="7">
    <source>
        <dbReference type="ARBA" id="ARBA00023180"/>
    </source>
</evidence>
<dbReference type="FunFam" id="3.80.10.10:FF:000383">
    <property type="entry name" value="Leucine-rich repeat receptor protein kinase EMS1"/>
    <property type="match status" value="1"/>
</dbReference>
<name>A0AAQ3NS81_VIGMU</name>
<accession>A0AAQ3NS81</accession>
<dbReference type="Pfam" id="PF00560">
    <property type="entry name" value="LRR_1"/>
    <property type="match status" value="7"/>
</dbReference>
<keyword evidence="5 9" id="KW-1133">Transmembrane helix</keyword>
<keyword evidence="4" id="KW-0677">Repeat</keyword>
<dbReference type="EMBL" id="CP144697">
    <property type="protein sequence ID" value="WVZ14488.1"/>
    <property type="molecule type" value="Genomic_DNA"/>
</dbReference>
<keyword evidence="6 9" id="KW-0472">Membrane</keyword>
<dbReference type="InterPro" id="IPR003591">
    <property type="entry name" value="Leu-rich_rpt_typical-subtyp"/>
</dbReference>
<keyword evidence="2" id="KW-0433">Leucine-rich repeat</keyword>
<evidence type="ECO:0000256" key="1">
    <source>
        <dbReference type="ARBA" id="ARBA00004167"/>
    </source>
</evidence>
<dbReference type="GO" id="GO:0016020">
    <property type="term" value="C:membrane"/>
    <property type="evidence" value="ECO:0007669"/>
    <property type="project" value="UniProtKB-SubCell"/>
</dbReference>
<feature type="compositionally biased region" description="Low complexity" evidence="8">
    <location>
        <begin position="30"/>
        <end position="45"/>
    </location>
</feature>
<dbReference type="Gene3D" id="1.10.510.10">
    <property type="entry name" value="Transferase(Phosphotransferase) domain 1"/>
    <property type="match status" value="1"/>
</dbReference>
<dbReference type="Proteomes" id="UP001374535">
    <property type="component" value="Chromosome 4"/>
</dbReference>
<dbReference type="GO" id="GO:0004713">
    <property type="term" value="F:protein tyrosine kinase activity"/>
    <property type="evidence" value="ECO:0007669"/>
    <property type="project" value="InterPro"/>
</dbReference>
<dbReference type="PANTHER" id="PTHR48056:SF17">
    <property type="entry name" value="LEUCINE-RICH REPEAT RECEPTOR PROTEIN KINASE EMS1"/>
    <property type="match status" value="1"/>
</dbReference>
<proteinExistence type="predicted"/>
<organism evidence="11 12">
    <name type="scientific">Vigna mungo</name>
    <name type="common">Black gram</name>
    <name type="synonym">Phaseolus mungo</name>
    <dbReference type="NCBI Taxonomy" id="3915"/>
    <lineage>
        <taxon>Eukaryota</taxon>
        <taxon>Viridiplantae</taxon>
        <taxon>Streptophyta</taxon>
        <taxon>Embryophyta</taxon>
        <taxon>Tracheophyta</taxon>
        <taxon>Spermatophyta</taxon>
        <taxon>Magnoliopsida</taxon>
        <taxon>eudicotyledons</taxon>
        <taxon>Gunneridae</taxon>
        <taxon>Pentapetalae</taxon>
        <taxon>rosids</taxon>
        <taxon>fabids</taxon>
        <taxon>Fabales</taxon>
        <taxon>Fabaceae</taxon>
        <taxon>Papilionoideae</taxon>
        <taxon>50 kb inversion clade</taxon>
        <taxon>NPAAA clade</taxon>
        <taxon>indigoferoid/millettioid clade</taxon>
        <taxon>Phaseoleae</taxon>
        <taxon>Vigna</taxon>
    </lineage>
</organism>
<feature type="domain" description="Protein kinase" evidence="10">
    <location>
        <begin position="738"/>
        <end position="985"/>
    </location>
</feature>
<gene>
    <name evidence="11" type="ORF">V8G54_012054</name>
</gene>
<evidence type="ECO:0000259" key="10">
    <source>
        <dbReference type="PROSITE" id="PS50011"/>
    </source>
</evidence>
<dbReference type="FunFam" id="3.80.10.10:FF:000095">
    <property type="entry name" value="LRR receptor-like serine/threonine-protein kinase GSO1"/>
    <property type="match status" value="1"/>
</dbReference>
<evidence type="ECO:0000256" key="2">
    <source>
        <dbReference type="ARBA" id="ARBA00022614"/>
    </source>
</evidence>
<evidence type="ECO:0000256" key="3">
    <source>
        <dbReference type="ARBA" id="ARBA00022692"/>
    </source>
</evidence>
<dbReference type="InterPro" id="IPR001611">
    <property type="entry name" value="Leu-rich_rpt"/>
</dbReference>
<evidence type="ECO:0000256" key="9">
    <source>
        <dbReference type="SAM" id="Phobius"/>
    </source>
</evidence>
<dbReference type="PANTHER" id="PTHR48056">
    <property type="entry name" value="LRR RECEPTOR-LIKE SERINE/THREONINE-PROTEIN KINASE-RELATED"/>
    <property type="match status" value="1"/>
</dbReference>
<dbReference type="InterPro" id="IPR050647">
    <property type="entry name" value="Plant_LRR-RLKs"/>
</dbReference>
<keyword evidence="3 9" id="KW-0812">Transmembrane</keyword>
<keyword evidence="12" id="KW-1185">Reference proteome</keyword>
<evidence type="ECO:0000256" key="5">
    <source>
        <dbReference type="ARBA" id="ARBA00022989"/>
    </source>
</evidence>
<dbReference type="PROSITE" id="PS50011">
    <property type="entry name" value="PROTEIN_KINASE_DOM"/>
    <property type="match status" value="1"/>
</dbReference>
<keyword evidence="7" id="KW-0325">Glycoprotein</keyword>
<dbReference type="InterPro" id="IPR000719">
    <property type="entry name" value="Prot_kinase_dom"/>
</dbReference>
<dbReference type="Pfam" id="PF00069">
    <property type="entry name" value="Pkinase"/>
    <property type="match status" value="1"/>
</dbReference>